<accession>A0ACB8SSW8</accession>
<dbReference type="EMBL" id="MU277228">
    <property type="protein sequence ID" value="KAI0059200.1"/>
    <property type="molecule type" value="Genomic_DNA"/>
</dbReference>
<comment type="caution">
    <text evidence="1">The sequence shown here is derived from an EMBL/GenBank/DDBJ whole genome shotgun (WGS) entry which is preliminary data.</text>
</comment>
<sequence>MDALPTAPAARGDDDRGDRRGGRDDFLSSRPDRQAYPPREDLPLPTQAPYTAFVGNLAFDLTEADLESFFGGLKVKSVKVIKDRDERPKGFGYVEFEELDDLKGALALSQSSLSGRQVRISVAEPPKERGGFGGGFGADDAKFSGEWRRQGPLPDLPTSRDSSRRRFDGPPGAERERPPPSMSDNASDWRSNRSARASLPEAEPPRRKGPGFFAGDGAGAADKEETWTIGGKFKPSADDAGDGQGRKFGGGFRARGEMGPPADNGPTGDSDWRTGPRPGFSSRSSTSPTSSTPPTPQLTRRKLELLPRSGTTSGTPSPLASPKMAQNNAHTPRANPFGTAKPVDVSAKEKAVTERLDKEREATKERLGQHSMSRNSSRTGSDRANGSLRTPPASASGNSSVPPSPRVANAVAANVRPTFSFAAAAGSKKVEGVEETGAEDEPTDELVKVDEVSEQLGEVTI</sequence>
<evidence type="ECO:0000313" key="1">
    <source>
        <dbReference type="EMBL" id="KAI0059200.1"/>
    </source>
</evidence>
<proteinExistence type="predicted"/>
<reference evidence="1" key="1">
    <citation type="submission" date="2021-03" db="EMBL/GenBank/DDBJ databases">
        <authorList>
            <consortium name="DOE Joint Genome Institute"/>
            <person name="Ahrendt S."/>
            <person name="Looney B.P."/>
            <person name="Miyauchi S."/>
            <person name="Morin E."/>
            <person name="Drula E."/>
            <person name="Courty P.E."/>
            <person name="Chicoki N."/>
            <person name="Fauchery L."/>
            <person name="Kohler A."/>
            <person name="Kuo A."/>
            <person name="Labutti K."/>
            <person name="Pangilinan J."/>
            <person name="Lipzen A."/>
            <person name="Riley R."/>
            <person name="Andreopoulos W."/>
            <person name="He G."/>
            <person name="Johnson J."/>
            <person name="Barry K.W."/>
            <person name="Grigoriev I.V."/>
            <person name="Nagy L."/>
            <person name="Hibbett D."/>
            <person name="Henrissat B."/>
            <person name="Matheny P.B."/>
            <person name="Labbe J."/>
            <person name="Martin F."/>
        </authorList>
    </citation>
    <scope>NUCLEOTIDE SEQUENCE</scope>
    <source>
        <strain evidence="1">HHB10654</strain>
    </source>
</reference>
<gene>
    <name evidence="1" type="ORF">BV25DRAFT_1829237</name>
</gene>
<protein>
    <submittedName>
        <fullName evidence="1">RNA-binding domain-containing protein</fullName>
    </submittedName>
</protein>
<evidence type="ECO:0000313" key="2">
    <source>
        <dbReference type="Proteomes" id="UP000814140"/>
    </source>
</evidence>
<organism evidence="1 2">
    <name type="scientific">Artomyces pyxidatus</name>
    <dbReference type="NCBI Taxonomy" id="48021"/>
    <lineage>
        <taxon>Eukaryota</taxon>
        <taxon>Fungi</taxon>
        <taxon>Dikarya</taxon>
        <taxon>Basidiomycota</taxon>
        <taxon>Agaricomycotina</taxon>
        <taxon>Agaricomycetes</taxon>
        <taxon>Russulales</taxon>
        <taxon>Auriscalpiaceae</taxon>
        <taxon>Artomyces</taxon>
    </lineage>
</organism>
<keyword evidence="2" id="KW-1185">Reference proteome</keyword>
<name>A0ACB8SSW8_9AGAM</name>
<dbReference type="Proteomes" id="UP000814140">
    <property type="component" value="Unassembled WGS sequence"/>
</dbReference>
<reference evidence="1" key="2">
    <citation type="journal article" date="2022" name="New Phytol.">
        <title>Evolutionary transition to the ectomycorrhizal habit in the genomes of a hyperdiverse lineage of mushroom-forming fungi.</title>
        <authorList>
            <person name="Looney B."/>
            <person name="Miyauchi S."/>
            <person name="Morin E."/>
            <person name="Drula E."/>
            <person name="Courty P.E."/>
            <person name="Kohler A."/>
            <person name="Kuo A."/>
            <person name="LaButti K."/>
            <person name="Pangilinan J."/>
            <person name="Lipzen A."/>
            <person name="Riley R."/>
            <person name="Andreopoulos W."/>
            <person name="He G."/>
            <person name="Johnson J."/>
            <person name="Nolan M."/>
            <person name="Tritt A."/>
            <person name="Barry K.W."/>
            <person name="Grigoriev I.V."/>
            <person name="Nagy L.G."/>
            <person name="Hibbett D."/>
            <person name="Henrissat B."/>
            <person name="Matheny P.B."/>
            <person name="Labbe J."/>
            <person name="Martin F.M."/>
        </authorList>
    </citation>
    <scope>NUCLEOTIDE SEQUENCE</scope>
    <source>
        <strain evidence="1">HHB10654</strain>
    </source>
</reference>